<proteinExistence type="predicted"/>
<feature type="compositionally biased region" description="Basic and acidic residues" evidence="1">
    <location>
        <begin position="51"/>
        <end position="65"/>
    </location>
</feature>
<dbReference type="Proteomes" id="UP000002791">
    <property type="component" value="Chromosome"/>
</dbReference>
<keyword evidence="3" id="KW-1185">Reference proteome</keyword>
<gene>
    <name evidence="2" type="ORF">SaccyDRAFT_3314</name>
</gene>
<dbReference type="EMBL" id="CM001440">
    <property type="protein sequence ID" value="EHR62149.1"/>
    <property type="molecule type" value="Genomic_DNA"/>
</dbReference>
<dbReference type="AlphaFoldDB" id="H5XNU2"/>
<sequence>MLGSSWTIGSTWAEIGYREETLRRYAARPGKPRHGGGSDEAGPERVQPGDARSRGEGEHGEKPTEAGEDLLMAS</sequence>
<evidence type="ECO:0000256" key="1">
    <source>
        <dbReference type="SAM" id="MobiDB-lite"/>
    </source>
</evidence>
<evidence type="ECO:0000313" key="3">
    <source>
        <dbReference type="Proteomes" id="UP000002791"/>
    </source>
</evidence>
<evidence type="ECO:0000313" key="2">
    <source>
        <dbReference type="EMBL" id="EHR62149.1"/>
    </source>
</evidence>
<dbReference type="RefSeq" id="WP_005457712.1">
    <property type="nucleotide sequence ID" value="NZ_CM001440.1"/>
</dbReference>
<name>H5XNU2_9PSEU</name>
<organism evidence="2 3">
    <name type="scientific">Saccharomonospora cyanea NA-134</name>
    <dbReference type="NCBI Taxonomy" id="882082"/>
    <lineage>
        <taxon>Bacteria</taxon>
        <taxon>Bacillati</taxon>
        <taxon>Actinomycetota</taxon>
        <taxon>Actinomycetes</taxon>
        <taxon>Pseudonocardiales</taxon>
        <taxon>Pseudonocardiaceae</taxon>
        <taxon>Saccharomonospora</taxon>
    </lineage>
</organism>
<dbReference type="STRING" id="882082.SaccyDRAFT_3314"/>
<protein>
    <submittedName>
        <fullName evidence="2">Uncharacterized protein</fullName>
    </submittedName>
</protein>
<reference evidence="2 3" key="1">
    <citation type="submission" date="2011-11" db="EMBL/GenBank/DDBJ databases">
        <title>The Noncontiguous Finished sequence of Saccharomonospora cyanea NA-134.</title>
        <authorList>
            <consortium name="US DOE Joint Genome Institute"/>
            <person name="Lucas S."/>
            <person name="Han J."/>
            <person name="Lapidus A."/>
            <person name="Cheng J.-F."/>
            <person name="Goodwin L."/>
            <person name="Pitluck S."/>
            <person name="Peters L."/>
            <person name="Ovchinnikova G."/>
            <person name="Lu M."/>
            <person name="Detter J.C."/>
            <person name="Han C."/>
            <person name="Tapia R."/>
            <person name="Land M."/>
            <person name="Hauser L."/>
            <person name="Kyrpides N."/>
            <person name="Ivanova N."/>
            <person name="Pagani I."/>
            <person name="Brambilla E.-M."/>
            <person name="Klenk H.-P."/>
            <person name="Woyke T."/>
        </authorList>
    </citation>
    <scope>NUCLEOTIDE SEQUENCE [LARGE SCALE GENOMIC DNA]</scope>
    <source>
        <strain evidence="2 3">NA-134</strain>
    </source>
</reference>
<accession>H5XNU2</accession>
<feature type="region of interest" description="Disordered" evidence="1">
    <location>
        <begin position="26"/>
        <end position="74"/>
    </location>
</feature>
<dbReference type="HOGENOM" id="CLU_2685610_0_0_11"/>